<reference evidence="2" key="1">
    <citation type="submission" date="2025-08" db="UniProtKB">
        <authorList>
            <consortium name="RefSeq"/>
        </authorList>
    </citation>
    <scope>IDENTIFICATION</scope>
    <source>
        <tissue evidence="2">Entire body</tissue>
    </source>
</reference>
<proteinExistence type="predicted"/>
<protein>
    <submittedName>
        <fullName evidence="2">Uncharacterized protein LOC108741606</fullName>
    </submittedName>
</protein>
<evidence type="ECO:0000313" key="1">
    <source>
        <dbReference type="Proteomes" id="UP000192223"/>
    </source>
</evidence>
<sequence>MDLHLKNIILSFVCIQVFLPVLGATYLPRPYLPSGGLVQFDGYYGQPQSTDIINSSGLGKDGYGMQDVGAPSFYGADSSSLVLTLLQPIFYIKSLIAKFIGHFIKPLKILKYLILRATY</sequence>
<accession>A0A1W4XGP6</accession>
<dbReference type="GeneID" id="108741606"/>
<keyword evidence="1" id="KW-1185">Reference proteome</keyword>
<dbReference type="Proteomes" id="UP000192223">
    <property type="component" value="Unplaced"/>
</dbReference>
<name>A0A1W4XGP6_AGRPL</name>
<gene>
    <name evidence="2" type="primary">LOC108741606</name>
</gene>
<organism evidence="1 2">
    <name type="scientific">Agrilus planipennis</name>
    <name type="common">Emerald ash borer</name>
    <name type="synonym">Agrilus marcopoli</name>
    <dbReference type="NCBI Taxonomy" id="224129"/>
    <lineage>
        <taxon>Eukaryota</taxon>
        <taxon>Metazoa</taxon>
        <taxon>Ecdysozoa</taxon>
        <taxon>Arthropoda</taxon>
        <taxon>Hexapoda</taxon>
        <taxon>Insecta</taxon>
        <taxon>Pterygota</taxon>
        <taxon>Neoptera</taxon>
        <taxon>Endopterygota</taxon>
        <taxon>Coleoptera</taxon>
        <taxon>Polyphaga</taxon>
        <taxon>Elateriformia</taxon>
        <taxon>Buprestoidea</taxon>
        <taxon>Buprestidae</taxon>
        <taxon>Agrilinae</taxon>
        <taxon>Agrilus</taxon>
    </lineage>
</organism>
<dbReference type="KEGG" id="apln:108741606"/>
<dbReference type="InParanoid" id="A0A1W4XGP6"/>
<dbReference type="AlphaFoldDB" id="A0A1W4XGP6"/>
<evidence type="ECO:0000313" key="2">
    <source>
        <dbReference type="RefSeq" id="XP_018331957.1"/>
    </source>
</evidence>
<dbReference type="RefSeq" id="XP_018331957.1">
    <property type="nucleotide sequence ID" value="XM_018476455.1"/>
</dbReference>